<dbReference type="SMR" id="A2D776"/>
<dbReference type="VEuPathDB" id="TrichDB:TVAG_119290"/>
<evidence type="ECO:0000313" key="2">
    <source>
        <dbReference type="Proteomes" id="UP000001542"/>
    </source>
</evidence>
<name>A2D776_TRIV3</name>
<gene>
    <name evidence="1" type="ORF">TVAG_119290</name>
</gene>
<keyword evidence="2" id="KW-1185">Reference proteome</keyword>
<reference evidence="1" key="1">
    <citation type="submission" date="2006-10" db="EMBL/GenBank/DDBJ databases">
        <authorList>
            <person name="Amadeo P."/>
            <person name="Zhao Q."/>
            <person name="Wortman J."/>
            <person name="Fraser-Liggett C."/>
            <person name="Carlton J."/>
        </authorList>
    </citation>
    <scope>NUCLEOTIDE SEQUENCE</scope>
    <source>
        <strain evidence="1">G3</strain>
    </source>
</reference>
<dbReference type="AlphaFoldDB" id="A2D776"/>
<dbReference type="VEuPathDB" id="TrichDB:TVAGG3_1005860"/>
<dbReference type="RefSeq" id="XP_001276841.1">
    <property type="nucleotide sequence ID" value="XM_001276840.1"/>
</dbReference>
<accession>A2D776</accession>
<dbReference type="KEGG" id="tva:4720832"/>
<organism evidence="1 2">
    <name type="scientific">Trichomonas vaginalis (strain ATCC PRA-98 / G3)</name>
    <dbReference type="NCBI Taxonomy" id="412133"/>
    <lineage>
        <taxon>Eukaryota</taxon>
        <taxon>Metamonada</taxon>
        <taxon>Parabasalia</taxon>
        <taxon>Trichomonadida</taxon>
        <taxon>Trichomonadidae</taxon>
        <taxon>Trichomonas</taxon>
    </lineage>
</organism>
<proteinExistence type="predicted"/>
<protein>
    <submittedName>
        <fullName evidence="1">Uncharacterized protein</fullName>
    </submittedName>
</protein>
<sequence>MYYIPESTDFKEFWTRKAIDSLESVDFEKKYNDLLRIIGMLQQNLTGDDIVNICSFINKSLDSLNLVEAVYCLRSIDETCGTNKFVHFVLDKIQNQLSEIDFYKKLVKARKQK</sequence>
<evidence type="ECO:0000313" key="1">
    <source>
        <dbReference type="EMBL" id="EAY23593.1"/>
    </source>
</evidence>
<reference evidence="1" key="2">
    <citation type="journal article" date="2007" name="Science">
        <title>Draft genome sequence of the sexually transmitted pathogen Trichomonas vaginalis.</title>
        <authorList>
            <person name="Carlton J.M."/>
            <person name="Hirt R.P."/>
            <person name="Silva J.C."/>
            <person name="Delcher A.L."/>
            <person name="Schatz M."/>
            <person name="Zhao Q."/>
            <person name="Wortman J.R."/>
            <person name="Bidwell S.L."/>
            <person name="Alsmark U.C.M."/>
            <person name="Besteiro S."/>
            <person name="Sicheritz-Ponten T."/>
            <person name="Noel C.J."/>
            <person name="Dacks J.B."/>
            <person name="Foster P.G."/>
            <person name="Simillion C."/>
            <person name="Van de Peer Y."/>
            <person name="Miranda-Saavedra D."/>
            <person name="Barton G.J."/>
            <person name="Westrop G.D."/>
            <person name="Mueller S."/>
            <person name="Dessi D."/>
            <person name="Fiori P.L."/>
            <person name="Ren Q."/>
            <person name="Paulsen I."/>
            <person name="Zhang H."/>
            <person name="Bastida-Corcuera F.D."/>
            <person name="Simoes-Barbosa A."/>
            <person name="Brown M.T."/>
            <person name="Hayes R.D."/>
            <person name="Mukherjee M."/>
            <person name="Okumura C.Y."/>
            <person name="Schneider R."/>
            <person name="Smith A.J."/>
            <person name="Vanacova S."/>
            <person name="Villalvazo M."/>
            <person name="Haas B.J."/>
            <person name="Pertea M."/>
            <person name="Feldblyum T.V."/>
            <person name="Utterback T.R."/>
            <person name="Shu C.L."/>
            <person name="Osoegawa K."/>
            <person name="de Jong P.J."/>
            <person name="Hrdy I."/>
            <person name="Horvathova L."/>
            <person name="Zubacova Z."/>
            <person name="Dolezal P."/>
            <person name="Malik S.B."/>
            <person name="Logsdon J.M. Jr."/>
            <person name="Henze K."/>
            <person name="Gupta A."/>
            <person name="Wang C.C."/>
            <person name="Dunne R.L."/>
            <person name="Upcroft J.A."/>
            <person name="Upcroft P."/>
            <person name="White O."/>
            <person name="Salzberg S.L."/>
            <person name="Tang P."/>
            <person name="Chiu C.-H."/>
            <person name="Lee Y.-S."/>
            <person name="Embley T.M."/>
            <person name="Coombs G.H."/>
            <person name="Mottram J.C."/>
            <person name="Tachezy J."/>
            <person name="Fraser-Liggett C.M."/>
            <person name="Johnson P.J."/>
        </authorList>
    </citation>
    <scope>NUCLEOTIDE SEQUENCE [LARGE SCALE GENOMIC DNA]</scope>
    <source>
        <strain evidence="1">G3</strain>
    </source>
</reference>
<dbReference type="InParanoid" id="A2D776"/>
<dbReference type="EMBL" id="DS113177">
    <property type="protein sequence ID" value="EAY23593.1"/>
    <property type="molecule type" value="Genomic_DNA"/>
</dbReference>
<dbReference type="Proteomes" id="UP000001542">
    <property type="component" value="Unassembled WGS sequence"/>
</dbReference>